<sequence length="168" mass="17882">MTSAHRTRWRRASDGGKEICGRLEHSEPRSPPRRPEYGTALLCAAQDAIGAQINMYAATGCARTDYASLTVPPATYQNPRERPDAHNSPARLVSQPAPAAQIPIHPHKRELTAPTPAQTLKKVNTYPCPALSRLASASLTPGAGTPKCSTARHACLAPCVDVGDLARG</sequence>
<proteinExistence type="predicted"/>
<dbReference type="AlphaFoldDB" id="A0A8H7D8R2"/>
<evidence type="ECO:0000313" key="3">
    <source>
        <dbReference type="Proteomes" id="UP000623467"/>
    </source>
</evidence>
<dbReference type="EMBL" id="JACAZH010000006">
    <property type="protein sequence ID" value="KAF7366414.1"/>
    <property type="molecule type" value="Genomic_DNA"/>
</dbReference>
<name>A0A8H7D8R2_9AGAR</name>
<feature type="compositionally biased region" description="Basic and acidic residues" evidence="1">
    <location>
        <begin position="11"/>
        <end position="34"/>
    </location>
</feature>
<organism evidence="2 3">
    <name type="scientific">Mycena sanguinolenta</name>
    <dbReference type="NCBI Taxonomy" id="230812"/>
    <lineage>
        <taxon>Eukaryota</taxon>
        <taxon>Fungi</taxon>
        <taxon>Dikarya</taxon>
        <taxon>Basidiomycota</taxon>
        <taxon>Agaricomycotina</taxon>
        <taxon>Agaricomycetes</taxon>
        <taxon>Agaricomycetidae</taxon>
        <taxon>Agaricales</taxon>
        <taxon>Marasmiineae</taxon>
        <taxon>Mycenaceae</taxon>
        <taxon>Mycena</taxon>
    </lineage>
</organism>
<evidence type="ECO:0000313" key="2">
    <source>
        <dbReference type="EMBL" id="KAF7366414.1"/>
    </source>
</evidence>
<gene>
    <name evidence="2" type="ORF">MSAN_00898300</name>
</gene>
<protein>
    <submittedName>
        <fullName evidence="2">Uncharacterized protein</fullName>
    </submittedName>
</protein>
<keyword evidence="3" id="KW-1185">Reference proteome</keyword>
<evidence type="ECO:0000256" key="1">
    <source>
        <dbReference type="SAM" id="MobiDB-lite"/>
    </source>
</evidence>
<comment type="caution">
    <text evidence="2">The sequence shown here is derived from an EMBL/GenBank/DDBJ whole genome shotgun (WGS) entry which is preliminary data.</text>
</comment>
<accession>A0A8H7D8R2</accession>
<reference evidence="2" key="1">
    <citation type="submission" date="2020-05" db="EMBL/GenBank/DDBJ databases">
        <title>Mycena genomes resolve the evolution of fungal bioluminescence.</title>
        <authorList>
            <person name="Tsai I.J."/>
        </authorList>
    </citation>
    <scope>NUCLEOTIDE SEQUENCE</scope>
    <source>
        <strain evidence="2">160909Yilan</strain>
    </source>
</reference>
<feature type="compositionally biased region" description="Basic residues" evidence="1">
    <location>
        <begin position="1"/>
        <end position="10"/>
    </location>
</feature>
<dbReference type="Proteomes" id="UP000623467">
    <property type="component" value="Unassembled WGS sequence"/>
</dbReference>
<feature type="region of interest" description="Disordered" evidence="1">
    <location>
        <begin position="1"/>
        <end position="34"/>
    </location>
</feature>